<sequence length="134" mass="15030">MTEATELRPSLEFQAAYERLKALLKKKEQIKRSKGAESLEVSLGTPIDGETKIFLMHELRGEINGDPISLRVSYIVRSTGVNSYQPSASAKIFPGEFHHFNSIQGFLVNLTDNDQRAKAMHEQHVVSLVATFLE</sequence>
<organism evidence="1 2">
    <name type="scientific">Candidatus Curtissbacteria bacterium RIFCSPHIGHO2_02_FULL_40_17</name>
    <dbReference type="NCBI Taxonomy" id="1797715"/>
    <lineage>
        <taxon>Bacteria</taxon>
        <taxon>Candidatus Curtissiibacteriota</taxon>
    </lineage>
</organism>
<dbReference type="EMBL" id="MFBE01000005">
    <property type="protein sequence ID" value="OGD92043.1"/>
    <property type="molecule type" value="Genomic_DNA"/>
</dbReference>
<proteinExistence type="predicted"/>
<evidence type="ECO:0000313" key="1">
    <source>
        <dbReference type="EMBL" id="OGD92043.1"/>
    </source>
</evidence>
<name>A0A1F5GJI9_9BACT</name>
<dbReference type="AlphaFoldDB" id="A0A1F5GJI9"/>
<comment type="caution">
    <text evidence="1">The sequence shown here is derived from an EMBL/GenBank/DDBJ whole genome shotgun (WGS) entry which is preliminary data.</text>
</comment>
<protein>
    <submittedName>
        <fullName evidence="1">Uncharacterized protein</fullName>
    </submittedName>
</protein>
<dbReference type="Proteomes" id="UP000178492">
    <property type="component" value="Unassembled WGS sequence"/>
</dbReference>
<dbReference type="STRING" id="1797715.A3D81_03175"/>
<reference evidence="1 2" key="1">
    <citation type="journal article" date="2016" name="Nat. Commun.">
        <title>Thousands of microbial genomes shed light on interconnected biogeochemical processes in an aquifer system.</title>
        <authorList>
            <person name="Anantharaman K."/>
            <person name="Brown C.T."/>
            <person name="Hug L.A."/>
            <person name="Sharon I."/>
            <person name="Castelle C.J."/>
            <person name="Probst A.J."/>
            <person name="Thomas B.C."/>
            <person name="Singh A."/>
            <person name="Wilkins M.J."/>
            <person name="Karaoz U."/>
            <person name="Brodie E.L."/>
            <person name="Williams K.H."/>
            <person name="Hubbard S.S."/>
            <person name="Banfield J.F."/>
        </authorList>
    </citation>
    <scope>NUCLEOTIDE SEQUENCE [LARGE SCALE GENOMIC DNA]</scope>
</reference>
<gene>
    <name evidence="1" type="ORF">A3D81_03175</name>
</gene>
<accession>A0A1F5GJI9</accession>
<evidence type="ECO:0000313" key="2">
    <source>
        <dbReference type="Proteomes" id="UP000178492"/>
    </source>
</evidence>